<dbReference type="Gene3D" id="3.30.70.270">
    <property type="match status" value="1"/>
</dbReference>
<dbReference type="FunFam" id="3.30.70.270:FF:000001">
    <property type="entry name" value="Diguanylate cyclase domain protein"/>
    <property type="match status" value="1"/>
</dbReference>
<dbReference type="EMBL" id="JABBXH010000001">
    <property type="protein sequence ID" value="NMP29953.1"/>
    <property type="molecule type" value="Genomic_DNA"/>
</dbReference>
<gene>
    <name evidence="5" type="ORF">HII17_00140</name>
</gene>
<dbReference type="InterPro" id="IPR043128">
    <property type="entry name" value="Rev_trsase/Diguanyl_cyclase"/>
</dbReference>
<comment type="caution">
    <text evidence="5">The sequence shown here is derived from an EMBL/GenBank/DDBJ whole genome shotgun (WGS) entry which is preliminary data.</text>
</comment>
<accession>A0A7Y0L8K9</accession>
<comment type="cofactor">
    <cofactor evidence="1">
        <name>Mg(2+)</name>
        <dbReference type="ChEBI" id="CHEBI:18420"/>
    </cofactor>
</comment>
<dbReference type="RefSeq" id="WP_169073309.1">
    <property type="nucleotide sequence ID" value="NZ_JABBXH010000001.1"/>
</dbReference>
<dbReference type="InterPro" id="IPR029787">
    <property type="entry name" value="Nucleotide_cyclase"/>
</dbReference>
<evidence type="ECO:0000256" key="1">
    <source>
        <dbReference type="ARBA" id="ARBA00001946"/>
    </source>
</evidence>
<dbReference type="InterPro" id="IPR050469">
    <property type="entry name" value="Diguanylate_Cyclase"/>
</dbReference>
<evidence type="ECO:0000313" key="6">
    <source>
        <dbReference type="Proteomes" id="UP000568664"/>
    </source>
</evidence>
<evidence type="ECO:0000259" key="4">
    <source>
        <dbReference type="PROSITE" id="PS50887"/>
    </source>
</evidence>
<dbReference type="Proteomes" id="UP000568664">
    <property type="component" value="Unassembled WGS sequence"/>
</dbReference>
<dbReference type="InterPro" id="IPR000160">
    <property type="entry name" value="GGDEF_dom"/>
</dbReference>
<evidence type="ECO:0000256" key="2">
    <source>
        <dbReference type="ARBA" id="ARBA00012528"/>
    </source>
</evidence>
<evidence type="ECO:0000313" key="5">
    <source>
        <dbReference type="EMBL" id="NMP29953.1"/>
    </source>
</evidence>
<sequence>MNSEISSQDINTLKRTNTELKRALKHFIEVAPNTGPLSVQINNIKEALKSNEAMFTFASLVEQYAKMKKNFDNVDYQAQKKDVNSFKSLIKKVSDKNLSTNQQEKVEDILSEISLQQPAHVLLIGAGKALEYLASDLANVRDSSSIVVSEGDITTEETGVVAADIHLASKKLLKDVVIVSKQLAKTYPNDKFISNVLHEASNVKEGKGNFFASINLLERTTTYLTLLIQQERCAAEEMLNDIHANLVDAFNRTTVIQSIVESSKDEGNRVTNNMVTELKNMEVKARAIDTIEGMQRHIKDSVTLLSDIMNDYAKTQNEIHLTHEATINELTHKIESTSSFVDKLEKKLNVAEEVSLIDELTTVGNRKGYVLRINKERKDWQASKQPLALMVIDVDRFKSINDSYGHSIGDQVLKCLGQTLKKHIRSTDYVARYGGEEFVIILPATDLGKTVQIARKIRDVVNSLKFELRKKNKVLKITCSFGISTFTDKNSNSTEVFNAADKALYQAKESGRDAIVVAKDEQMVDIELEKEIV</sequence>
<evidence type="ECO:0000256" key="3">
    <source>
        <dbReference type="ARBA" id="ARBA00034247"/>
    </source>
</evidence>
<organism evidence="5 6">
    <name type="scientific">Thalassotalea algicola</name>
    <dbReference type="NCBI Taxonomy" id="2716224"/>
    <lineage>
        <taxon>Bacteria</taxon>
        <taxon>Pseudomonadati</taxon>
        <taxon>Pseudomonadota</taxon>
        <taxon>Gammaproteobacteria</taxon>
        <taxon>Alteromonadales</taxon>
        <taxon>Colwelliaceae</taxon>
        <taxon>Thalassotalea</taxon>
    </lineage>
</organism>
<reference evidence="5 6" key="1">
    <citation type="submission" date="2020-04" db="EMBL/GenBank/DDBJ databases">
        <title>Thalassotalea sp. M1531, isolated from the surface of marine red alga.</title>
        <authorList>
            <person name="Pang L."/>
            <person name="Lu D.-C."/>
        </authorList>
    </citation>
    <scope>NUCLEOTIDE SEQUENCE [LARGE SCALE GENOMIC DNA]</scope>
    <source>
        <strain evidence="5 6">M1531</strain>
    </source>
</reference>
<name>A0A7Y0L8K9_9GAMM</name>
<dbReference type="Pfam" id="PF00990">
    <property type="entry name" value="GGDEF"/>
    <property type="match status" value="1"/>
</dbReference>
<dbReference type="SUPFAM" id="SSF55073">
    <property type="entry name" value="Nucleotide cyclase"/>
    <property type="match status" value="1"/>
</dbReference>
<dbReference type="PANTHER" id="PTHR45138">
    <property type="entry name" value="REGULATORY COMPONENTS OF SENSORY TRANSDUCTION SYSTEM"/>
    <property type="match status" value="1"/>
</dbReference>
<keyword evidence="6" id="KW-1185">Reference proteome</keyword>
<protein>
    <recommendedName>
        <fullName evidence="2">diguanylate cyclase</fullName>
        <ecNumber evidence="2">2.7.7.65</ecNumber>
    </recommendedName>
</protein>
<dbReference type="CDD" id="cd01949">
    <property type="entry name" value="GGDEF"/>
    <property type="match status" value="1"/>
</dbReference>
<comment type="catalytic activity">
    <reaction evidence="3">
        <text>2 GTP = 3',3'-c-di-GMP + 2 diphosphate</text>
        <dbReference type="Rhea" id="RHEA:24898"/>
        <dbReference type="ChEBI" id="CHEBI:33019"/>
        <dbReference type="ChEBI" id="CHEBI:37565"/>
        <dbReference type="ChEBI" id="CHEBI:58805"/>
        <dbReference type="EC" id="2.7.7.65"/>
    </reaction>
</comment>
<dbReference type="SMART" id="SM00267">
    <property type="entry name" value="GGDEF"/>
    <property type="match status" value="1"/>
</dbReference>
<dbReference type="GO" id="GO:0052621">
    <property type="term" value="F:diguanylate cyclase activity"/>
    <property type="evidence" value="ECO:0007669"/>
    <property type="project" value="UniProtKB-EC"/>
</dbReference>
<dbReference type="PROSITE" id="PS50887">
    <property type="entry name" value="GGDEF"/>
    <property type="match status" value="1"/>
</dbReference>
<feature type="domain" description="GGDEF" evidence="4">
    <location>
        <begin position="385"/>
        <end position="520"/>
    </location>
</feature>
<dbReference type="EC" id="2.7.7.65" evidence="2"/>
<dbReference type="NCBIfam" id="TIGR00254">
    <property type="entry name" value="GGDEF"/>
    <property type="match status" value="1"/>
</dbReference>
<proteinExistence type="predicted"/>
<dbReference type="AlphaFoldDB" id="A0A7Y0L8K9"/>
<dbReference type="PANTHER" id="PTHR45138:SF9">
    <property type="entry name" value="DIGUANYLATE CYCLASE DGCM-RELATED"/>
    <property type="match status" value="1"/>
</dbReference>